<name>A0A2D0NEU6_FLAN2</name>
<feature type="domain" description="Secretion system C-terminal sorting" evidence="1">
    <location>
        <begin position="171"/>
        <end position="245"/>
    </location>
</feature>
<accession>A0A2D0NEU6</accession>
<evidence type="ECO:0000313" key="2">
    <source>
        <dbReference type="EMBL" id="PHN06876.1"/>
    </source>
</evidence>
<evidence type="ECO:0000313" key="3">
    <source>
        <dbReference type="Proteomes" id="UP000223913"/>
    </source>
</evidence>
<proteinExistence type="predicted"/>
<dbReference type="NCBIfam" id="TIGR04183">
    <property type="entry name" value="Por_Secre_tail"/>
    <property type="match status" value="1"/>
</dbReference>
<sequence>NADFVAIKVGDMSLDAKANALTVETRSKQGVFALNVENVSMKAGNEYRVAVTAAELAKLQGFQGTLTLDNNKVELVDLEYGAATAANFGMHLVDNGIITTSWDGKAENNEVLFTLVVRARTEAELSNVLNINSRVTVAEAYGSNDELMDLAINFGNGEVVSAGFELGQNAPNPFRSQTTINYNLPESADVTFTITDAAGKLLQVLRTSGVQGKNVLTLERKDLPAGVLFYTLTTDDFTATKSMIVE</sequence>
<dbReference type="RefSeq" id="WP_222845680.1">
    <property type="nucleotide sequence ID" value="NZ_PDUD01000014.1"/>
</dbReference>
<evidence type="ECO:0000259" key="1">
    <source>
        <dbReference type="Pfam" id="PF18962"/>
    </source>
</evidence>
<dbReference type="GO" id="GO:0030246">
    <property type="term" value="F:carbohydrate binding"/>
    <property type="evidence" value="ECO:0007669"/>
    <property type="project" value="InterPro"/>
</dbReference>
<reference evidence="2 3" key="1">
    <citation type="submission" date="2017-10" db="EMBL/GenBank/DDBJ databases">
        <title>The draft genome sequence of Lewinella nigricans NBRC 102662.</title>
        <authorList>
            <person name="Wang K."/>
        </authorList>
    </citation>
    <scope>NUCLEOTIDE SEQUENCE [LARGE SCALE GENOMIC DNA]</scope>
    <source>
        <strain evidence="2 3">NBRC 102662</strain>
    </source>
</reference>
<gene>
    <name evidence="2" type="ORF">CRP01_09135</name>
</gene>
<protein>
    <recommendedName>
        <fullName evidence="1">Secretion system C-terminal sorting domain-containing protein</fullName>
    </recommendedName>
</protein>
<dbReference type="AlphaFoldDB" id="A0A2D0NEU6"/>
<feature type="non-terminal residue" evidence="2">
    <location>
        <position position="1"/>
    </location>
</feature>
<organism evidence="2 3">
    <name type="scientific">Flavilitoribacter nigricans (strain ATCC 23147 / DSM 23189 / NBRC 102662 / NCIMB 1420 / SS-2)</name>
    <name type="common">Lewinella nigricans</name>
    <dbReference type="NCBI Taxonomy" id="1122177"/>
    <lineage>
        <taxon>Bacteria</taxon>
        <taxon>Pseudomonadati</taxon>
        <taxon>Bacteroidota</taxon>
        <taxon>Saprospiria</taxon>
        <taxon>Saprospirales</taxon>
        <taxon>Lewinellaceae</taxon>
        <taxon>Flavilitoribacter</taxon>
    </lineage>
</organism>
<dbReference type="Gene3D" id="2.60.40.680">
    <property type="match status" value="1"/>
</dbReference>
<comment type="caution">
    <text evidence="2">The sequence shown here is derived from an EMBL/GenBank/DDBJ whole genome shotgun (WGS) entry which is preliminary data.</text>
</comment>
<dbReference type="Pfam" id="PF18962">
    <property type="entry name" value="Por_Secre_tail"/>
    <property type="match status" value="1"/>
</dbReference>
<dbReference type="SUPFAM" id="SSF49384">
    <property type="entry name" value="Carbohydrate-binding domain"/>
    <property type="match status" value="1"/>
</dbReference>
<dbReference type="InterPro" id="IPR026444">
    <property type="entry name" value="Secre_tail"/>
</dbReference>
<dbReference type="InterPro" id="IPR008965">
    <property type="entry name" value="CBM2/CBM3_carb-bd_dom_sf"/>
</dbReference>
<dbReference type="EMBL" id="PDUD01000014">
    <property type="protein sequence ID" value="PHN06876.1"/>
    <property type="molecule type" value="Genomic_DNA"/>
</dbReference>
<dbReference type="Proteomes" id="UP000223913">
    <property type="component" value="Unassembled WGS sequence"/>
</dbReference>
<keyword evidence="3" id="KW-1185">Reference proteome</keyword>